<proteinExistence type="predicted"/>
<evidence type="ECO:0000313" key="4">
    <source>
        <dbReference type="Proteomes" id="UP000184188"/>
    </source>
</evidence>
<dbReference type="InterPro" id="IPR000719">
    <property type="entry name" value="Prot_kinase_dom"/>
</dbReference>
<dbReference type="SUPFAM" id="SSF56112">
    <property type="entry name" value="Protein kinase-like (PK-like)"/>
    <property type="match status" value="1"/>
</dbReference>
<dbReference type="VEuPathDB" id="FungiDB:ASPZODRAFT_130197"/>
<dbReference type="Gene3D" id="1.10.510.10">
    <property type="entry name" value="Transferase(Phosphotransferase) domain 1"/>
    <property type="match status" value="1"/>
</dbReference>
<feature type="region of interest" description="Disordered" evidence="1">
    <location>
        <begin position="498"/>
        <end position="517"/>
    </location>
</feature>
<dbReference type="PROSITE" id="PS50011">
    <property type="entry name" value="PROTEIN_KINASE_DOM"/>
    <property type="match status" value="1"/>
</dbReference>
<dbReference type="STRING" id="1073090.A0A1L9SMH5"/>
<dbReference type="AlphaFoldDB" id="A0A1L9SMH5"/>
<dbReference type="Gene3D" id="3.30.200.20">
    <property type="entry name" value="Phosphorylase Kinase, domain 1"/>
    <property type="match status" value="1"/>
</dbReference>
<keyword evidence="4" id="KW-1185">Reference proteome</keyword>
<reference evidence="4" key="1">
    <citation type="journal article" date="2017" name="Genome Biol.">
        <title>Comparative genomics reveals high biological diversity and specific adaptations in the industrially and medically important fungal genus Aspergillus.</title>
        <authorList>
            <person name="de Vries R.P."/>
            <person name="Riley R."/>
            <person name="Wiebenga A."/>
            <person name="Aguilar-Osorio G."/>
            <person name="Amillis S."/>
            <person name="Uchima C.A."/>
            <person name="Anderluh G."/>
            <person name="Asadollahi M."/>
            <person name="Askin M."/>
            <person name="Barry K."/>
            <person name="Battaglia E."/>
            <person name="Bayram O."/>
            <person name="Benocci T."/>
            <person name="Braus-Stromeyer S.A."/>
            <person name="Caldana C."/>
            <person name="Canovas D."/>
            <person name="Cerqueira G.C."/>
            <person name="Chen F."/>
            <person name="Chen W."/>
            <person name="Choi C."/>
            <person name="Clum A."/>
            <person name="Dos Santos R.A."/>
            <person name="Damasio A.R."/>
            <person name="Diallinas G."/>
            <person name="Emri T."/>
            <person name="Fekete E."/>
            <person name="Flipphi M."/>
            <person name="Freyberg S."/>
            <person name="Gallo A."/>
            <person name="Gournas C."/>
            <person name="Habgood R."/>
            <person name="Hainaut M."/>
            <person name="Harispe M.L."/>
            <person name="Henrissat B."/>
            <person name="Hilden K.S."/>
            <person name="Hope R."/>
            <person name="Hossain A."/>
            <person name="Karabika E."/>
            <person name="Karaffa L."/>
            <person name="Karanyi Z."/>
            <person name="Krasevec N."/>
            <person name="Kuo A."/>
            <person name="Kusch H."/>
            <person name="LaButti K."/>
            <person name="Lagendijk E.L."/>
            <person name="Lapidus A."/>
            <person name="Levasseur A."/>
            <person name="Lindquist E."/>
            <person name="Lipzen A."/>
            <person name="Logrieco A.F."/>
            <person name="MacCabe A."/>
            <person name="Maekelae M.R."/>
            <person name="Malavazi I."/>
            <person name="Melin P."/>
            <person name="Meyer V."/>
            <person name="Mielnichuk N."/>
            <person name="Miskei M."/>
            <person name="Molnar A.P."/>
            <person name="Mule G."/>
            <person name="Ngan C.Y."/>
            <person name="Orejas M."/>
            <person name="Orosz E."/>
            <person name="Ouedraogo J.P."/>
            <person name="Overkamp K.M."/>
            <person name="Park H.-S."/>
            <person name="Perrone G."/>
            <person name="Piumi F."/>
            <person name="Punt P.J."/>
            <person name="Ram A.F."/>
            <person name="Ramon A."/>
            <person name="Rauscher S."/>
            <person name="Record E."/>
            <person name="Riano-Pachon D.M."/>
            <person name="Robert V."/>
            <person name="Roehrig J."/>
            <person name="Ruller R."/>
            <person name="Salamov A."/>
            <person name="Salih N.S."/>
            <person name="Samson R.A."/>
            <person name="Sandor E."/>
            <person name="Sanguinetti M."/>
            <person name="Schuetze T."/>
            <person name="Sepcic K."/>
            <person name="Shelest E."/>
            <person name="Sherlock G."/>
            <person name="Sophianopoulou V."/>
            <person name="Squina F.M."/>
            <person name="Sun H."/>
            <person name="Susca A."/>
            <person name="Todd R.B."/>
            <person name="Tsang A."/>
            <person name="Unkles S.E."/>
            <person name="van de Wiele N."/>
            <person name="van Rossen-Uffink D."/>
            <person name="Oliveira J.V."/>
            <person name="Vesth T.C."/>
            <person name="Visser J."/>
            <person name="Yu J.-H."/>
            <person name="Zhou M."/>
            <person name="Andersen M.R."/>
            <person name="Archer D.B."/>
            <person name="Baker S.E."/>
            <person name="Benoit I."/>
            <person name="Brakhage A.A."/>
            <person name="Braus G.H."/>
            <person name="Fischer R."/>
            <person name="Frisvad J.C."/>
            <person name="Goldman G.H."/>
            <person name="Houbraken J."/>
            <person name="Oakley B."/>
            <person name="Pocsi I."/>
            <person name="Scazzocchio C."/>
            <person name="Seiboth B."/>
            <person name="vanKuyk P.A."/>
            <person name="Wortman J."/>
            <person name="Dyer P.S."/>
            <person name="Grigoriev I.V."/>
        </authorList>
    </citation>
    <scope>NUCLEOTIDE SEQUENCE [LARGE SCALE GENOMIC DNA]</scope>
    <source>
        <strain evidence="4">CBS 506.65</strain>
    </source>
</reference>
<feature type="domain" description="Protein kinase" evidence="2">
    <location>
        <begin position="145"/>
        <end position="497"/>
    </location>
</feature>
<dbReference type="GO" id="GO:0004674">
    <property type="term" value="F:protein serine/threonine kinase activity"/>
    <property type="evidence" value="ECO:0007669"/>
    <property type="project" value="TreeGrafter"/>
</dbReference>
<dbReference type="Pfam" id="PF00069">
    <property type="entry name" value="Pkinase"/>
    <property type="match status" value="1"/>
</dbReference>
<dbReference type="PANTHER" id="PTHR24359:SF1">
    <property type="entry name" value="INHIBITOR OF NUCLEAR FACTOR KAPPA-B KINASE EPSILON SUBUNIT HOMOLOG 1-RELATED"/>
    <property type="match status" value="1"/>
</dbReference>
<evidence type="ECO:0000259" key="2">
    <source>
        <dbReference type="PROSITE" id="PS50011"/>
    </source>
</evidence>
<sequence>MAARIECDIGNHDYFIPINEQVALINEQSVTALLDDSDKDIARRICEGSRTLFATLLLIRRPSDILNFLEEGVYDKHLPFTRIKNNLEFELNLQSGKPAQSTQGWDWSDREYFERYQWWMLAPVFEDLEHYDLYEKVLLPFTSLGDARIKIRGGGWSEVYQARVHPAHHKWSAVNNLESSGPLVAVKRLYESSEEEFKKEQSILRRLGAKNHPHLIKLLSTFRQGGKWNLIFPFADCNLRTYWDSHPIPAFEVETIKWTLDQIIGLASAIYHIHDFRLEYRQKDVSVAGLTLRVQEQERVYGRHGDLKPENILWFKESPNINARGILQITDFGLGRFHGRVSRSNVNPSSVYASPTYEAPELKLSRPVSRAYDMWSLGCVFLEFLTWLLMGAKAIEDFADCRGEPSNISDDGSITFSDDNFFTITDQGQGGKVRAGVITWVESLHAHENCSGLIHELLDCVMDGLIVIDASRRFKAGQLVRNLKSLKQKADSNEDFMMRPAPYQVEPPSPPDSPGSRPQFLLAQYY</sequence>
<dbReference type="Proteomes" id="UP000184188">
    <property type="component" value="Unassembled WGS sequence"/>
</dbReference>
<evidence type="ECO:0000256" key="1">
    <source>
        <dbReference type="SAM" id="MobiDB-lite"/>
    </source>
</evidence>
<dbReference type="GO" id="GO:0005524">
    <property type="term" value="F:ATP binding"/>
    <property type="evidence" value="ECO:0007669"/>
    <property type="project" value="InterPro"/>
</dbReference>
<dbReference type="SMART" id="SM00220">
    <property type="entry name" value="S_TKc"/>
    <property type="match status" value="1"/>
</dbReference>
<dbReference type="RefSeq" id="XP_022582747.1">
    <property type="nucleotide sequence ID" value="XM_022722450.1"/>
</dbReference>
<dbReference type="GeneID" id="34608915"/>
<dbReference type="OrthoDB" id="1046782at2759"/>
<evidence type="ECO:0000313" key="3">
    <source>
        <dbReference type="EMBL" id="OJJ48237.1"/>
    </source>
</evidence>
<organism evidence="3 4">
    <name type="scientific">Penicilliopsis zonata CBS 506.65</name>
    <dbReference type="NCBI Taxonomy" id="1073090"/>
    <lineage>
        <taxon>Eukaryota</taxon>
        <taxon>Fungi</taxon>
        <taxon>Dikarya</taxon>
        <taxon>Ascomycota</taxon>
        <taxon>Pezizomycotina</taxon>
        <taxon>Eurotiomycetes</taxon>
        <taxon>Eurotiomycetidae</taxon>
        <taxon>Eurotiales</taxon>
        <taxon>Aspergillaceae</taxon>
        <taxon>Penicilliopsis</taxon>
    </lineage>
</organism>
<dbReference type="EMBL" id="KV878339">
    <property type="protein sequence ID" value="OJJ48237.1"/>
    <property type="molecule type" value="Genomic_DNA"/>
</dbReference>
<gene>
    <name evidence="3" type="ORF">ASPZODRAFT_130197</name>
</gene>
<accession>A0A1L9SMH5</accession>
<name>A0A1L9SMH5_9EURO</name>
<protein>
    <recommendedName>
        <fullName evidence="2">Protein kinase domain-containing protein</fullName>
    </recommendedName>
</protein>
<dbReference type="InterPro" id="IPR011009">
    <property type="entry name" value="Kinase-like_dom_sf"/>
</dbReference>
<dbReference type="PANTHER" id="PTHR24359">
    <property type="entry name" value="SERINE/THREONINE-PROTEIN KINASE SBK1"/>
    <property type="match status" value="1"/>
</dbReference>